<protein>
    <submittedName>
        <fullName evidence="1">Uncharacterized protein</fullName>
    </submittedName>
</protein>
<reference evidence="2" key="1">
    <citation type="submission" date="2020-06" db="EMBL/GenBank/DDBJ databases">
        <title>Nostoc edaphicum CCNP1411 genome.</title>
        <authorList>
            <person name="Fidor A."/>
            <person name="Grabski M."/>
            <person name="Gawor J."/>
            <person name="Gromadka R."/>
            <person name="Wegrzyn G."/>
            <person name="Mazur-Marzec H."/>
        </authorList>
    </citation>
    <scope>NUCLEOTIDE SEQUENCE [LARGE SCALE GENOMIC DNA]</scope>
    <source>
        <strain evidence="2">CCNP1411</strain>
    </source>
</reference>
<dbReference type="EMBL" id="CP054698">
    <property type="protein sequence ID" value="QMS88716.1"/>
    <property type="molecule type" value="Genomic_DNA"/>
</dbReference>
<keyword evidence="2" id="KW-1185">Reference proteome</keyword>
<dbReference type="RefSeq" id="WP_181931843.1">
    <property type="nucleotide sequence ID" value="NZ_CP054698.1"/>
</dbReference>
<dbReference type="Proteomes" id="UP000514713">
    <property type="component" value="Chromosome"/>
</dbReference>
<sequence length="363" mass="41008">MFETNNSNLKDTGLFQAYPIYIDKGLAATGMFLQLAPWGSATITGLRGKSIEDSVDQIIINYEWPIPLLHLDKQLSKEEQENLHLQRFLTDYSLATGKIEYTHIQLGNNPPDFSCNFKGVTVSLDCVQFTVSRRREVNALFENIRRKILDRPREKFLNLRGYLVYTWFGFGNSNSNNYPHRANDTEGIDQIIEMLGTVNVNPVCLQIPGGKLPSQAPNLGLVNTEKGCIFYVVPMSNGVPSTRFFQFTGFEIGLAYTSVHNREEGWAELHRLVKKHDKQEIEHLLITVGGPNKHGLVFPSDEILINFMLEGAKPKIETEYLEVVFIHLWSTGTIIKLVPEYQIITLGLFPGGIGMAFNNINIT</sequence>
<organism evidence="1 2">
    <name type="scientific">Nostoc edaphicum CCNP1411</name>
    <dbReference type="NCBI Taxonomy" id="1472755"/>
    <lineage>
        <taxon>Bacteria</taxon>
        <taxon>Bacillati</taxon>
        <taxon>Cyanobacteriota</taxon>
        <taxon>Cyanophyceae</taxon>
        <taxon>Nostocales</taxon>
        <taxon>Nostocaceae</taxon>
        <taxon>Nostoc</taxon>
    </lineage>
</organism>
<dbReference type="AlphaFoldDB" id="A0A7D7LAQ1"/>
<gene>
    <name evidence="1" type="ORF">HUN01_14330</name>
</gene>
<dbReference type="KEGG" id="ned:HUN01_14330"/>
<proteinExistence type="predicted"/>
<evidence type="ECO:0000313" key="1">
    <source>
        <dbReference type="EMBL" id="QMS88716.1"/>
    </source>
</evidence>
<accession>A0A7D7LAQ1</accession>
<evidence type="ECO:0000313" key="2">
    <source>
        <dbReference type="Proteomes" id="UP000514713"/>
    </source>
</evidence>
<name>A0A7D7LAQ1_9NOSO</name>